<dbReference type="InterPro" id="IPR052725">
    <property type="entry name" value="GS_Type-3"/>
</dbReference>
<dbReference type="AlphaFoldDB" id="A0A7S4RBF5"/>
<evidence type="ECO:0000259" key="2">
    <source>
        <dbReference type="PROSITE" id="PS51987"/>
    </source>
</evidence>
<dbReference type="InterPro" id="IPR008146">
    <property type="entry name" value="Gln_synth_cat_dom"/>
</dbReference>
<dbReference type="PANTHER" id="PTHR42974:SF1">
    <property type="entry name" value="TYPE-3 GLUTAMINE SYNTHETASE"/>
    <property type="match status" value="1"/>
</dbReference>
<evidence type="ECO:0000313" key="3">
    <source>
        <dbReference type="EMBL" id="CAE4609328.1"/>
    </source>
</evidence>
<dbReference type="PANTHER" id="PTHR42974">
    <property type="entry name" value="GLUTAMINE SYNTHETASE"/>
    <property type="match status" value="1"/>
</dbReference>
<dbReference type="Gene3D" id="1.20.120.1560">
    <property type="match status" value="1"/>
</dbReference>
<dbReference type="InterPro" id="IPR040577">
    <property type="entry name" value="Gln-synt_C"/>
</dbReference>
<name>A0A7S4RBF5_9DINO</name>
<proteinExistence type="inferred from homology"/>
<evidence type="ECO:0000256" key="1">
    <source>
        <dbReference type="PROSITE-ProRule" id="PRU01331"/>
    </source>
</evidence>
<dbReference type="InterPro" id="IPR014746">
    <property type="entry name" value="Gln_synth/guanido_kin_cat_dom"/>
</dbReference>
<accession>A0A7S4RBF5</accession>
<feature type="domain" description="GS catalytic" evidence="2">
    <location>
        <begin position="1"/>
        <end position="111"/>
    </location>
</feature>
<dbReference type="GO" id="GO:0004356">
    <property type="term" value="F:glutamine synthetase activity"/>
    <property type="evidence" value="ECO:0007669"/>
    <property type="project" value="InterPro"/>
</dbReference>
<comment type="similarity">
    <text evidence="1">Belongs to the glutamine synthetase family.</text>
</comment>
<dbReference type="SUPFAM" id="SSF55931">
    <property type="entry name" value="Glutamine synthetase/guanido kinase"/>
    <property type="match status" value="1"/>
</dbReference>
<dbReference type="EMBL" id="HBNR01047351">
    <property type="protein sequence ID" value="CAE4609328.1"/>
    <property type="molecule type" value="Transcribed_RNA"/>
</dbReference>
<gene>
    <name evidence="3" type="ORF">AMON00008_LOCUS33004</name>
</gene>
<dbReference type="PROSITE" id="PS51987">
    <property type="entry name" value="GS_CATALYTIC"/>
    <property type="match status" value="1"/>
</dbReference>
<sequence>MAKLAGLLEGGKSLREAVAEVYKENRDVIFTGNGYSNEWPEEAKRRGLPNLNTTPKAVATFGSEANKKVFKDMGVYGAEEVDARAEVMHENYVTVLTIEAQTLISMVETGILPACAKDLATYAQSSDLAGERKTVYAHIKRETDALRQLMGKLPANLAQEAVYLCDTVKPKMDEIRSHVDKAEGLMQKELYPYPTYESLIYSHHH</sequence>
<dbReference type="Pfam" id="PF18318">
    <property type="entry name" value="Gln-synt_C-ter"/>
    <property type="match status" value="1"/>
</dbReference>
<reference evidence="3" key="1">
    <citation type="submission" date="2021-01" db="EMBL/GenBank/DDBJ databases">
        <authorList>
            <person name="Corre E."/>
            <person name="Pelletier E."/>
            <person name="Niang G."/>
            <person name="Scheremetjew M."/>
            <person name="Finn R."/>
            <person name="Kale V."/>
            <person name="Holt S."/>
            <person name="Cochrane G."/>
            <person name="Meng A."/>
            <person name="Brown T."/>
            <person name="Cohen L."/>
        </authorList>
    </citation>
    <scope>NUCLEOTIDE SEQUENCE</scope>
    <source>
        <strain evidence="3">CCMP3105</strain>
    </source>
</reference>
<protein>
    <recommendedName>
        <fullName evidence="2">GS catalytic domain-containing protein</fullName>
    </recommendedName>
</protein>
<organism evidence="3">
    <name type="scientific">Alexandrium monilatum</name>
    <dbReference type="NCBI Taxonomy" id="311494"/>
    <lineage>
        <taxon>Eukaryota</taxon>
        <taxon>Sar</taxon>
        <taxon>Alveolata</taxon>
        <taxon>Dinophyceae</taxon>
        <taxon>Gonyaulacales</taxon>
        <taxon>Pyrocystaceae</taxon>
        <taxon>Alexandrium</taxon>
    </lineage>
</organism>